<dbReference type="Proteomes" id="UP000316714">
    <property type="component" value="Unassembled WGS sequence"/>
</dbReference>
<feature type="region of interest" description="Disordered" evidence="1">
    <location>
        <begin position="260"/>
        <end position="312"/>
    </location>
</feature>
<accession>A0A5C5VIY4</accession>
<feature type="region of interest" description="Disordered" evidence="1">
    <location>
        <begin position="362"/>
        <end position="382"/>
    </location>
</feature>
<evidence type="ECO:0000256" key="1">
    <source>
        <dbReference type="SAM" id="MobiDB-lite"/>
    </source>
</evidence>
<proteinExistence type="predicted"/>
<feature type="compositionally biased region" description="Polar residues" evidence="1">
    <location>
        <begin position="261"/>
        <end position="273"/>
    </location>
</feature>
<feature type="region of interest" description="Disordered" evidence="1">
    <location>
        <begin position="137"/>
        <end position="156"/>
    </location>
</feature>
<name>A0A5C5VIY4_9BACT</name>
<dbReference type="AlphaFoldDB" id="A0A5C5VIY4"/>
<reference evidence="2 3" key="1">
    <citation type="submission" date="2019-02" db="EMBL/GenBank/DDBJ databases">
        <title>Deep-cultivation of Planctomycetes and their phenomic and genomic characterization uncovers novel biology.</title>
        <authorList>
            <person name="Wiegand S."/>
            <person name="Jogler M."/>
            <person name="Boedeker C."/>
            <person name="Pinto D."/>
            <person name="Vollmers J."/>
            <person name="Rivas-Marin E."/>
            <person name="Kohn T."/>
            <person name="Peeters S.H."/>
            <person name="Heuer A."/>
            <person name="Rast P."/>
            <person name="Oberbeckmann S."/>
            <person name="Bunk B."/>
            <person name="Jeske O."/>
            <person name="Meyerdierks A."/>
            <person name="Storesund J.E."/>
            <person name="Kallscheuer N."/>
            <person name="Luecker S."/>
            <person name="Lage O.M."/>
            <person name="Pohl T."/>
            <person name="Merkel B.J."/>
            <person name="Hornburger P."/>
            <person name="Mueller R.-W."/>
            <person name="Bruemmer F."/>
            <person name="Labrenz M."/>
            <person name="Spormann A.M."/>
            <person name="Op Den Camp H."/>
            <person name="Overmann J."/>
            <person name="Amann R."/>
            <person name="Jetten M.S.M."/>
            <person name="Mascher T."/>
            <person name="Medema M.H."/>
            <person name="Devos D.P."/>
            <person name="Kaster A.-K."/>
            <person name="Ovreas L."/>
            <person name="Rohde M."/>
            <person name="Galperin M.Y."/>
            <person name="Jogler C."/>
        </authorList>
    </citation>
    <scope>NUCLEOTIDE SEQUENCE [LARGE SCALE GENOMIC DNA]</scope>
    <source>
        <strain evidence="2 3">KOR34</strain>
    </source>
</reference>
<keyword evidence="3" id="KW-1185">Reference proteome</keyword>
<evidence type="ECO:0000313" key="3">
    <source>
        <dbReference type="Proteomes" id="UP000316714"/>
    </source>
</evidence>
<sequence length="382" mass="40497">MNIRSLLQRPRRKVSVGRGRRLAFEGCERRELLSGDGLSLETPLFTETQSVVQLPGSFDLAGGGTLFGDWWDKGNPTQFLTLSYAEDGSIRFSVSDVALQSYAGADRDTDAVDEAPVVAGTSNSYLTITKVTPSPEIAPLPPFSAGSGATSKTGLADPLSAAETPLRAALAEFESSHGPADSNAGVSSASALAATTDSPRALSIGPADRVRFEQGNWDRAWAFEMAGFAAQAESGQESVPHFESAFRQFPSEIDLGLRGESATQDQRETQASLSAEEAGSTVAAILPGTRSPGLERMAASSTERASREARADENAIDVALAEDPATAEDQGAWWGAAIERHKELTATVVAAVIARQAWLHAKPTVKRDSAPELRPRRRTGGR</sequence>
<dbReference type="RefSeq" id="WP_146564980.1">
    <property type="nucleotide sequence ID" value="NZ_SIHJ01000001.1"/>
</dbReference>
<comment type="caution">
    <text evidence="2">The sequence shown here is derived from an EMBL/GenBank/DDBJ whole genome shotgun (WGS) entry which is preliminary data.</text>
</comment>
<dbReference type="OrthoDB" id="9843093at2"/>
<feature type="compositionally biased region" description="Basic and acidic residues" evidence="1">
    <location>
        <begin position="365"/>
        <end position="374"/>
    </location>
</feature>
<protein>
    <submittedName>
        <fullName evidence="2">Uncharacterized protein</fullName>
    </submittedName>
</protein>
<evidence type="ECO:0000313" key="2">
    <source>
        <dbReference type="EMBL" id="TWT37662.1"/>
    </source>
</evidence>
<dbReference type="EMBL" id="SIHJ01000001">
    <property type="protein sequence ID" value="TWT37662.1"/>
    <property type="molecule type" value="Genomic_DNA"/>
</dbReference>
<organism evidence="2 3">
    <name type="scientific">Posidoniimonas corsicana</name>
    <dbReference type="NCBI Taxonomy" id="1938618"/>
    <lineage>
        <taxon>Bacteria</taxon>
        <taxon>Pseudomonadati</taxon>
        <taxon>Planctomycetota</taxon>
        <taxon>Planctomycetia</taxon>
        <taxon>Pirellulales</taxon>
        <taxon>Lacipirellulaceae</taxon>
        <taxon>Posidoniimonas</taxon>
    </lineage>
</organism>
<gene>
    <name evidence="2" type="ORF">KOR34_26210</name>
</gene>